<evidence type="ECO:0000259" key="9">
    <source>
        <dbReference type="Pfam" id="PF11788"/>
    </source>
</evidence>
<evidence type="ECO:0000256" key="2">
    <source>
        <dbReference type="ARBA" id="ARBA00009070"/>
    </source>
</evidence>
<dbReference type="InterPro" id="IPR033650">
    <property type="entry name" value="Ribosomal_mL46_NUDIX"/>
</dbReference>
<evidence type="ECO:0000259" key="8">
    <source>
        <dbReference type="Pfam" id="PF00293"/>
    </source>
</evidence>
<evidence type="ECO:0000256" key="6">
    <source>
        <dbReference type="ARBA" id="ARBA00023274"/>
    </source>
</evidence>
<keyword evidence="5" id="KW-0496">Mitochondrion</keyword>
<feature type="domain" description="Large ribosomal subunit protein mL46 N-terminal" evidence="9">
    <location>
        <begin position="52"/>
        <end position="163"/>
    </location>
</feature>
<dbReference type="GO" id="GO:0005762">
    <property type="term" value="C:mitochondrial large ribosomal subunit"/>
    <property type="evidence" value="ECO:0007669"/>
    <property type="project" value="TreeGrafter"/>
</dbReference>
<evidence type="ECO:0000313" key="11">
    <source>
        <dbReference type="Proteomes" id="UP000807353"/>
    </source>
</evidence>
<dbReference type="Proteomes" id="UP000807353">
    <property type="component" value="Unassembled WGS sequence"/>
</dbReference>
<keyword evidence="4 10" id="KW-0689">Ribosomal protein</keyword>
<dbReference type="SUPFAM" id="SSF55811">
    <property type="entry name" value="Nudix"/>
    <property type="match status" value="1"/>
</dbReference>
<keyword evidence="3" id="KW-0809">Transit peptide</keyword>
<dbReference type="Gene3D" id="3.90.79.10">
    <property type="entry name" value="Nucleoside Triphosphate Pyrophosphohydrolase"/>
    <property type="match status" value="1"/>
</dbReference>
<feature type="domain" description="Nudix hydrolase" evidence="8">
    <location>
        <begin position="175"/>
        <end position="287"/>
    </location>
</feature>
<evidence type="ECO:0000256" key="3">
    <source>
        <dbReference type="ARBA" id="ARBA00022946"/>
    </source>
</evidence>
<keyword evidence="11" id="KW-1185">Reference proteome</keyword>
<accession>A0A9P5Y166</accession>
<dbReference type="Pfam" id="PF00293">
    <property type="entry name" value="NUDIX"/>
    <property type="match status" value="1"/>
</dbReference>
<gene>
    <name evidence="10" type="ORF">BDZ94DRAFT_1199659</name>
</gene>
<comment type="subcellular location">
    <subcellularLocation>
        <location evidence="1">Mitochondrion</location>
    </subcellularLocation>
</comment>
<dbReference type="InterPro" id="IPR040008">
    <property type="entry name" value="Ribosomal_mL46"/>
</dbReference>
<dbReference type="InterPro" id="IPR021757">
    <property type="entry name" value="Ribosomal_mL46_N"/>
</dbReference>
<evidence type="ECO:0000256" key="4">
    <source>
        <dbReference type="ARBA" id="ARBA00022980"/>
    </source>
</evidence>
<evidence type="ECO:0000313" key="10">
    <source>
        <dbReference type="EMBL" id="KAF9459350.1"/>
    </source>
</evidence>
<reference evidence="10" key="1">
    <citation type="submission" date="2020-11" db="EMBL/GenBank/DDBJ databases">
        <authorList>
            <consortium name="DOE Joint Genome Institute"/>
            <person name="Ahrendt S."/>
            <person name="Riley R."/>
            <person name="Andreopoulos W."/>
            <person name="Labutti K."/>
            <person name="Pangilinan J."/>
            <person name="Ruiz-Duenas F.J."/>
            <person name="Barrasa J.M."/>
            <person name="Sanchez-Garcia M."/>
            <person name="Camarero S."/>
            <person name="Miyauchi S."/>
            <person name="Serrano A."/>
            <person name="Linde D."/>
            <person name="Babiker R."/>
            <person name="Drula E."/>
            <person name="Ayuso-Fernandez I."/>
            <person name="Pacheco R."/>
            <person name="Padilla G."/>
            <person name="Ferreira P."/>
            <person name="Barriuso J."/>
            <person name="Kellner H."/>
            <person name="Castanera R."/>
            <person name="Alfaro M."/>
            <person name="Ramirez L."/>
            <person name="Pisabarro A.G."/>
            <person name="Kuo A."/>
            <person name="Tritt A."/>
            <person name="Lipzen A."/>
            <person name="He G."/>
            <person name="Yan M."/>
            <person name="Ng V."/>
            <person name="Cullen D."/>
            <person name="Martin F."/>
            <person name="Rosso M.-N."/>
            <person name="Henrissat B."/>
            <person name="Hibbett D."/>
            <person name="Martinez A.T."/>
            <person name="Grigoriev I.V."/>
        </authorList>
    </citation>
    <scope>NUCLEOTIDE SEQUENCE</scope>
    <source>
        <strain evidence="10">CBS 247.69</strain>
    </source>
</reference>
<comment type="similarity">
    <text evidence="2">Belongs to the mitochondrion-specific ribosomal protein mL46 family.</text>
</comment>
<dbReference type="GO" id="GO:0003735">
    <property type="term" value="F:structural constituent of ribosome"/>
    <property type="evidence" value="ECO:0007669"/>
    <property type="project" value="InterPro"/>
</dbReference>
<organism evidence="10 11">
    <name type="scientific">Collybia nuda</name>
    <dbReference type="NCBI Taxonomy" id="64659"/>
    <lineage>
        <taxon>Eukaryota</taxon>
        <taxon>Fungi</taxon>
        <taxon>Dikarya</taxon>
        <taxon>Basidiomycota</taxon>
        <taxon>Agaricomycotina</taxon>
        <taxon>Agaricomycetes</taxon>
        <taxon>Agaricomycetidae</taxon>
        <taxon>Agaricales</taxon>
        <taxon>Tricholomatineae</taxon>
        <taxon>Clitocybaceae</taxon>
        <taxon>Collybia</taxon>
    </lineage>
</organism>
<comment type="caution">
    <text evidence="10">The sequence shown here is derived from an EMBL/GenBank/DDBJ whole genome shotgun (WGS) entry which is preliminary data.</text>
</comment>
<dbReference type="CDD" id="cd04661">
    <property type="entry name" value="NUDIX_MRP_L46"/>
    <property type="match status" value="1"/>
</dbReference>
<proteinExistence type="inferred from homology"/>
<evidence type="ECO:0000256" key="7">
    <source>
        <dbReference type="ARBA" id="ARBA00035190"/>
    </source>
</evidence>
<dbReference type="EMBL" id="MU150318">
    <property type="protein sequence ID" value="KAF9459350.1"/>
    <property type="molecule type" value="Genomic_DNA"/>
</dbReference>
<dbReference type="Pfam" id="PF11788">
    <property type="entry name" value="MRP-L46"/>
    <property type="match status" value="1"/>
</dbReference>
<keyword evidence="6" id="KW-0687">Ribonucleoprotein</keyword>
<dbReference type="PANTHER" id="PTHR13124:SF12">
    <property type="entry name" value="LARGE RIBOSOMAL SUBUNIT PROTEIN ML46"/>
    <property type="match status" value="1"/>
</dbReference>
<dbReference type="AlphaFoldDB" id="A0A9P5Y166"/>
<dbReference type="InterPro" id="IPR000086">
    <property type="entry name" value="NUDIX_hydrolase_dom"/>
</dbReference>
<dbReference type="PANTHER" id="PTHR13124">
    <property type="entry name" value="39S RIBOSOMAL PROTEIN L46, MITOCHONDRIAL PRECURSOR-RELATED"/>
    <property type="match status" value="1"/>
</dbReference>
<name>A0A9P5Y166_9AGAR</name>
<dbReference type="OrthoDB" id="414075at2759"/>
<evidence type="ECO:0000256" key="5">
    <source>
        <dbReference type="ARBA" id="ARBA00023128"/>
    </source>
</evidence>
<evidence type="ECO:0000256" key="1">
    <source>
        <dbReference type="ARBA" id="ARBA00004173"/>
    </source>
</evidence>
<protein>
    <recommendedName>
        <fullName evidence="7">Large ribosomal subunit protein mL46</fullName>
    </recommendedName>
</protein>
<dbReference type="InterPro" id="IPR015797">
    <property type="entry name" value="NUDIX_hydrolase-like_dom_sf"/>
</dbReference>
<sequence length="300" mass="34347">MLSRNPLASCRLSTNVSLHVFHRTLATETVTELSSSSIPVPSIRTKRPPRAHISAAVILNRSPIVTRTPTLFERAYYAYQARIRRSLHNPFPFDFYFKQGSLLETRFNMEEKKRERRAFGPNFGRDDEFVSKEKAAADKAAADQLALQEGEVEDFMPRVHTADTIRDLHSLDRKGKRNIYLLLLTNAQGKVMWRFPQGDVEKGELLHQAAQRDLHAECGSFMDTWIVSRNPIGVYKPAPLESLSEEAEKITFFFKAHIMAGQVKLDGTSIKDFAWLTKQEIEARVQKDYWDGVKDVLSDY</sequence>